<dbReference type="GO" id="GO:0016042">
    <property type="term" value="P:lipid catabolic process"/>
    <property type="evidence" value="ECO:0007669"/>
    <property type="project" value="InterPro"/>
</dbReference>
<dbReference type="OrthoDB" id="426718at2759"/>
<keyword evidence="1 3" id="KW-0732">Signal</keyword>
<dbReference type="Gene3D" id="3.40.50.1820">
    <property type="entry name" value="alpha/beta hydrolase"/>
    <property type="match status" value="1"/>
</dbReference>
<feature type="domain" description="Fungal lipase-type" evidence="4">
    <location>
        <begin position="94"/>
        <end position="226"/>
    </location>
</feature>
<dbReference type="InterPro" id="IPR005592">
    <property type="entry name" value="Mono/diacylglycerol_lipase_N"/>
</dbReference>
<dbReference type="KEGG" id="trg:TRUGW13939_05847"/>
<dbReference type="Proteomes" id="UP000509510">
    <property type="component" value="Chromosome III"/>
</dbReference>
<feature type="signal peptide" evidence="3">
    <location>
        <begin position="1"/>
        <end position="17"/>
    </location>
</feature>
<dbReference type="GO" id="GO:0016787">
    <property type="term" value="F:hydrolase activity"/>
    <property type="evidence" value="ECO:0007669"/>
    <property type="project" value="UniProtKB-KW"/>
</dbReference>
<dbReference type="PANTHER" id="PTHR46640:SF1">
    <property type="entry name" value="FUNGAL LIPASE-LIKE DOMAIN-CONTAINING PROTEIN-RELATED"/>
    <property type="match status" value="1"/>
</dbReference>
<dbReference type="InterPro" id="IPR002921">
    <property type="entry name" value="Fungal_lipase-type"/>
</dbReference>
<keyword evidence="7" id="KW-1185">Reference proteome</keyword>
<evidence type="ECO:0000256" key="3">
    <source>
        <dbReference type="SAM" id="SignalP"/>
    </source>
</evidence>
<accession>A0A7H8QXA2</accession>
<dbReference type="Pfam" id="PF01764">
    <property type="entry name" value="Lipase_3"/>
    <property type="match status" value="1"/>
</dbReference>
<dbReference type="SUPFAM" id="SSF53474">
    <property type="entry name" value="alpha/beta-Hydrolases"/>
    <property type="match status" value="1"/>
</dbReference>
<feature type="domain" description="Mono-/di-acylglycerol lipase N-terminal" evidence="5">
    <location>
        <begin position="4"/>
        <end position="69"/>
    </location>
</feature>
<evidence type="ECO:0000256" key="1">
    <source>
        <dbReference type="ARBA" id="ARBA00022729"/>
    </source>
</evidence>
<dbReference type="GeneID" id="55993344"/>
<evidence type="ECO:0000259" key="5">
    <source>
        <dbReference type="Pfam" id="PF03893"/>
    </source>
</evidence>
<dbReference type="PANTHER" id="PTHR46640">
    <property type="entry name" value="TRIACYLGLYCEROL LIPASE, PUTATIVE (AFU_ORTHOLOGUE AFUA_6G06510)-RELATED"/>
    <property type="match status" value="1"/>
</dbReference>
<dbReference type="Pfam" id="PF03893">
    <property type="entry name" value="Lipase3_N"/>
    <property type="match status" value="1"/>
</dbReference>
<dbReference type="CDD" id="cd00519">
    <property type="entry name" value="Lipase_3"/>
    <property type="match status" value="1"/>
</dbReference>
<dbReference type="RefSeq" id="XP_035344898.1">
    <property type="nucleotide sequence ID" value="XM_035489005.1"/>
</dbReference>
<name>A0A7H8QXA2_TALRU</name>
<gene>
    <name evidence="6" type="ORF">TRUGW13939_05847</name>
</gene>
<dbReference type="AlphaFoldDB" id="A0A7H8QXA2"/>
<evidence type="ECO:0008006" key="8">
    <source>
        <dbReference type="Google" id="ProtNLM"/>
    </source>
</evidence>
<proteinExistence type="predicted"/>
<evidence type="ECO:0000256" key="2">
    <source>
        <dbReference type="ARBA" id="ARBA00022801"/>
    </source>
</evidence>
<evidence type="ECO:0000313" key="7">
    <source>
        <dbReference type="Proteomes" id="UP000509510"/>
    </source>
</evidence>
<dbReference type="InterPro" id="IPR029058">
    <property type="entry name" value="AB_hydrolase_fold"/>
</dbReference>
<dbReference type="EMBL" id="CP055900">
    <property type="protein sequence ID" value="QKX58720.1"/>
    <property type="molecule type" value="Genomic_DNA"/>
</dbReference>
<reference evidence="7" key="1">
    <citation type="submission" date="2020-06" db="EMBL/GenBank/DDBJ databases">
        <title>A chromosome-scale genome assembly of Talaromyces rugulosus W13939.</title>
        <authorList>
            <person name="Wang B."/>
            <person name="Guo L."/>
            <person name="Ye K."/>
            <person name="Wang L."/>
        </authorList>
    </citation>
    <scope>NUCLEOTIDE SEQUENCE [LARGE SCALE GENOMIC DNA]</scope>
    <source>
        <strain evidence="7">W13939</strain>
    </source>
</reference>
<evidence type="ECO:0000313" key="6">
    <source>
        <dbReference type="EMBL" id="QKX58720.1"/>
    </source>
</evidence>
<protein>
    <recommendedName>
        <fullName evidence="8">Fungal lipase-like domain-containing protein</fullName>
    </recommendedName>
</protein>
<evidence type="ECO:0000259" key="4">
    <source>
        <dbReference type="Pfam" id="PF01764"/>
    </source>
</evidence>
<sequence>MKLTAWTSMALALPALADVTTTLLDDLTLFSQYSAAAYCSTNLNSTGVAVACSVGNCPLVEAADTQILYDFDESCKFGDASGFIAVDNTNNLIVLSFRGSHDLSNWIANLDFFLVETASICEGCYMHGGFWETWQTVAVTITEQLEAALTANPGYTLVMTGHSLGAALAAIAATEFRNEGIDVELYNYGQPRLGNLALAEYITNQTQASNYRVTHSDDIVPKLPPRLLGFDHYSPEYWITSANNVSVTDADVVQVVGIDSTDGNDGTILDDIEAHRWYLGYISECS</sequence>
<feature type="chain" id="PRO_5028880712" description="Fungal lipase-like domain-containing protein" evidence="3">
    <location>
        <begin position="18"/>
        <end position="286"/>
    </location>
</feature>
<keyword evidence="2" id="KW-0378">Hydrolase</keyword>
<dbReference type="InterPro" id="IPR051299">
    <property type="entry name" value="AB_hydrolase_lip/est"/>
</dbReference>
<organism evidence="6 7">
    <name type="scientific">Talaromyces rugulosus</name>
    <name type="common">Penicillium rugulosum</name>
    <dbReference type="NCBI Taxonomy" id="121627"/>
    <lineage>
        <taxon>Eukaryota</taxon>
        <taxon>Fungi</taxon>
        <taxon>Dikarya</taxon>
        <taxon>Ascomycota</taxon>
        <taxon>Pezizomycotina</taxon>
        <taxon>Eurotiomycetes</taxon>
        <taxon>Eurotiomycetidae</taxon>
        <taxon>Eurotiales</taxon>
        <taxon>Trichocomaceae</taxon>
        <taxon>Talaromyces</taxon>
        <taxon>Talaromyces sect. Islandici</taxon>
    </lineage>
</organism>